<feature type="transmembrane region" description="Helical" evidence="6">
    <location>
        <begin position="354"/>
        <end position="372"/>
    </location>
</feature>
<dbReference type="SUPFAM" id="SSF103473">
    <property type="entry name" value="MFS general substrate transporter"/>
    <property type="match status" value="1"/>
</dbReference>
<evidence type="ECO:0000256" key="6">
    <source>
        <dbReference type="SAM" id="Phobius"/>
    </source>
</evidence>
<evidence type="ECO:0000256" key="5">
    <source>
        <dbReference type="SAM" id="MobiDB-lite"/>
    </source>
</evidence>
<proteinExistence type="predicted"/>
<evidence type="ECO:0000256" key="4">
    <source>
        <dbReference type="ARBA" id="ARBA00023136"/>
    </source>
</evidence>
<feature type="transmembrane region" description="Helical" evidence="6">
    <location>
        <begin position="42"/>
        <end position="61"/>
    </location>
</feature>
<dbReference type="InterPro" id="IPR047200">
    <property type="entry name" value="MFS_YcaD-like"/>
</dbReference>
<organism evidence="8 9">
    <name type="scientific">Pseudogemmobacter faecipullorum</name>
    <dbReference type="NCBI Taxonomy" id="2755041"/>
    <lineage>
        <taxon>Bacteria</taxon>
        <taxon>Pseudomonadati</taxon>
        <taxon>Pseudomonadota</taxon>
        <taxon>Alphaproteobacteria</taxon>
        <taxon>Rhodobacterales</taxon>
        <taxon>Paracoccaceae</taxon>
        <taxon>Pseudogemmobacter</taxon>
    </lineage>
</organism>
<gene>
    <name evidence="8" type="ORF">H0485_05085</name>
</gene>
<dbReference type="PANTHER" id="PTHR23521">
    <property type="entry name" value="TRANSPORTER MFS SUPERFAMILY"/>
    <property type="match status" value="1"/>
</dbReference>
<dbReference type="InterPro" id="IPR011701">
    <property type="entry name" value="MFS"/>
</dbReference>
<accession>A0ABS8CJ02</accession>
<feature type="transmembrane region" description="Helical" evidence="6">
    <location>
        <begin position="265"/>
        <end position="283"/>
    </location>
</feature>
<dbReference type="InterPro" id="IPR005828">
    <property type="entry name" value="MFS_sugar_transport-like"/>
</dbReference>
<evidence type="ECO:0000313" key="9">
    <source>
        <dbReference type="Proteomes" id="UP001198571"/>
    </source>
</evidence>
<dbReference type="PROSITE" id="PS50850">
    <property type="entry name" value="MFS"/>
    <property type="match status" value="1"/>
</dbReference>
<feature type="transmembrane region" description="Helical" evidence="6">
    <location>
        <begin position="289"/>
        <end position="311"/>
    </location>
</feature>
<feature type="transmembrane region" description="Helical" evidence="6">
    <location>
        <begin position="131"/>
        <end position="152"/>
    </location>
</feature>
<name>A0ABS8CJ02_9RHOB</name>
<keyword evidence="9" id="KW-1185">Reference proteome</keyword>
<reference evidence="8 9" key="1">
    <citation type="submission" date="2020-07" db="EMBL/GenBank/DDBJ databases">
        <title>Pseudogemmobacter sp. nov., isolated from poultry manure in Taiwan.</title>
        <authorList>
            <person name="Lin S.-Y."/>
            <person name="Tang Y.-S."/>
            <person name="Young C.-C."/>
        </authorList>
    </citation>
    <scope>NUCLEOTIDE SEQUENCE [LARGE SCALE GENOMIC DNA]</scope>
    <source>
        <strain evidence="8 9">CC-YST710</strain>
    </source>
</reference>
<feature type="transmembrane region" description="Helical" evidence="6">
    <location>
        <begin position="158"/>
        <end position="178"/>
    </location>
</feature>
<evidence type="ECO:0000256" key="2">
    <source>
        <dbReference type="ARBA" id="ARBA00022692"/>
    </source>
</evidence>
<feature type="domain" description="Major facilitator superfamily (MFS) profile" evidence="7">
    <location>
        <begin position="1"/>
        <end position="378"/>
    </location>
</feature>
<dbReference type="PANTHER" id="PTHR23521:SF3">
    <property type="entry name" value="MFS TRANSPORTER"/>
    <property type="match status" value="1"/>
</dbReference>
<comment type="subcellular location">
    <subcellularLocation>
        <location evidence="1">Membrane</location>
    </subcellularLocation>
</comment>
<comment type="caution">
    <text evidence="8">The sequence shown here is derived from an EMBL/GenBank/DDBJ whole genome shotgun (WGS) entry which is preliminary data.</text>
</comment>
<feature type="transmembrane region" description="Helical" evidence="6">
    <location>
        <begin position="98"/>
        <end position="119"/>
    </location>
</feature>
<evidence type="ECO:0000313" key="8">
    <source>
        <dbReference type="EMBL" id="MCB5409377.1"/>
    </source>
</evidence>
<evidence type="ECO:0000256" key="3">
    <source>
        <dbReference type="ARBA" id="ARBA00022989"/>
    </source>
</evidence>
<evidence type="ECO:0000259" key="7">
    <source>
        <dbReference type="PROSITE" id="PS50850"/>
    </source>
</evidence>
<feature type="region of interest" description="Disordered" evidence="5">
    <location>
        <begin position="431"/>
        <end position="459"/>
    </location>
</feature>
<dbReference type="Pfam" id="PF07690">
    <property type="entry name" value="MFS_1"/>
    <property type="match status" value="1"/>
</dbReference>
<keyword evidence="2 6" id="KW-0812">Transmembrane</keyword>
<feature type="transmembrane region" description="Helical" evidence="6">
    <location>
        <begin position="323"/>
        <end position="342"/>
    </location>
</feature>
<dbReference type="CDD" id="cd17477">
    <property type="entry name" value="MFS_YcaD_like"/>
    <property type="match status" value="1"/>
</dbReference>
<dbReference type="EMBL" id="JACDXX010000003">
    <property type="protein sequence ID" value="MCB5409377.1"/>
    <property type="molecule type" value="Genomic_DNA"/>
</dbReference>
<keyword evidence="3 6" id="KW-1133">Transmembrane helix</keyword>
<feature type="transmembrane region" description="Helical" evidence="6">
    <location>
        <begin position="199"/>
        <end position="223"/>
    </location>
</feature>
<dbReference type="Gene3D" id="1.20.1250.20">
    <property type="entry name" value="MFS general substrate transporter like domains"/>
    <property type="match status" value="2"/>
</dbReference>
<dbReference type="InterPro" id="IPR020846">
    <property type="entry name" value="MFS_dom"/>
</dbReference>
<sequence length="459" mass="49159">MLRVIYTTWPLLLGVLLLMVGNGVQGTLLGIRGTLESFGPFQLSVVMSAYFAGFLLGSRLVPEMLRHVGHIRVFAALGSLISAILVLYPLLLDWQVWALMRIVIGFGFSGIYITAESWLNSISTNENRGQALSAYMIVQMVGIVTAQGLIAYGDPLGYDLFIIPSVMVSFAFLPLLLATFPTPSFESGERLGFRELYKISPLGCVGMFLIGGIFSSMFGMASVWGTLSLLTVKEIALFSSALYIGGLIMQYPIGKLSDRVDRRKVMLWLSVIAALVMLVATVFSLPFWALLIVAALLGGITYPVYGLLIAYTNDYLSKEQMAAASAGLLFINGIGSIFGPLITGWMMGVIGTRSFFLFNGALYAMLAGYAAWRMTRRATPLATGVFVRLSPTASAVASVAVVESAAEINPSPENPEAAAEAAEALIIQPREAAAPGDVPAPEEKAGRPDGEGEARPPQG</sequence>
<dbReference type="RefSeq" id="WP_226934267.1">
    <property type="nucleotide sequence ID" value="NZ_JACDXX010000003.1"/>
</dbReference>
<feature type="compositionally biased region" description="Basic and acidic residues" evidence="5">
    <location>
        <begin position="441"/>
        <end position="459"/>
    </location>
</feature>
<dbReference type="Proteomes" id="UP001198571">
    <property type="component" value="Unassembled WGS sequence"/>
</dbReference>
<feature type="transmembrane region" description="Helical" evidence="6">
    <location>
        <begin position="73"/>
        <end position="92"/>
    </location>
</feature>
<protein>
    <submittedName>
        <fullName evidence="8">MFS transporter</fullName>
    </submittedName>
</protein>
<feature type="transmembrane region" description="Helical" evidence="6">
    <location>
        <begin position="235"/>
        <end position="253"/>
    </location>
</feature>
<keyword evidence="4 6" id="KW-0472">Membrane</keyword>
<evidence type="ECO:0000256" key="1">
    <source>
        <dbReference type="ARBA" id="ARBA00004370"/>
    </source>
</evidence>
<dbReference type="Pfam" id="PF00083">
    <property type="entry name" value="Sugar_tr"/>
    <property type="match status" value="1"/>
</dbReference>
<dbReference type="InterPro" id="IPR036259">
    <property type="entry name" value="MFS_trans_sf"/>
</dbReference>